<dbReference type="Pfam" id="PF02518">
    <property type="entry name" value="HATPase_c"/>
    <property type="match status" value="1"/>
</dbReference>
<keyword evidence="9" id="KW-0408">Iron</keyword>
<evidence type="ECO:0000256" key="4">
    <source>
        <dbReference type="ARBA" id="ARBA00022553"/>
    </source>
</evidence>
<dbReference type="GO" id="GO:0046983">
    <property type="term" value="F:protein dimerization activity"/>
    <property type="evidence" value="ECO:0007669"/>
    <property type="project" value="InterPro"/>
</dbReference>
<dbReference type="InterPro" id="IPR029016">
    <property type="entry name" value="GAF-like_dom_sf"/>
</dbReference>
<feature type="domain" description="GAF" evidence="11">
    <location>
        <begin position="222"/>
        <end position="361"/>
    </location>
</feature>
<evidence type="ECO:0000256" key="7">
    <source>
        <dbReference type="ARBA" id="ARBA00022777"/>
    </source>
</evidence>
<gene>
    <name evidence="12" type="ORF">SAMN04488000_11169</name>
</gene>
<accession>A0A1H9REC4</accession>
<evidence type="ECO:0000256" key="8">
    <source>
        <dbReference type="ARBA" id="ARBA00022842"/>
    </source>
</evidence>
<keyword evidence="13" id="KW-1185">Reference proteome</keyword>
<feature type="domain" description="GAF" evidence="11">
    <location>
        <begin position="54"/>
        <end position="201"/>
    </location>
</feature>
<dbReference type="EMBL" id="FOFV01000011">
    <property type="protein sequence ID" value="SER71088.1"/>
    <property type="molecule type" value="Genomic_DNA"/>
</dbReference>
<dbReference type="GO" id="GO:0000155">
    <property type="term" value="F:phosphorelay sensor kinase activity"/>
    <property type="evidence" value="ECO:0007669"/>
    <property type="project" value="InterPro"/>
</dbReference>
<dbReference type="InterPro" id="IPR003594">
    <property type="entry name" value="HATPase_dom"/>
</dbReference>
<dbReference type="PANTHER" id="PTHR24421:SF56">
    <property type="entry name" value="OXYGEN SENSOR HISTIDINE KINASE RESPONSE REGULATOR DOST"/>
    <property type="match status" value="1"/>
</dbReference>
<dbReference type="InterPro" id="IPR036890">
    <property type="entry name" value="HATPase_C_sf"/>
</dbReference>
<evidence type="ECO:0000313" key="13">
    <source>
        <dbReference type="Proteomes" id="UP000199503"/>
    </source>
</evidence>
<protein>
    <submittedName>
        <fullName evidence="12">Histidine kinase-, DNA gyrase B-, and HSP90-like ATPase</fullName>
    </submittedName>
</protein>
<comment type="cofactor">
    <cofactor evidence="2">
        <name>heme</name>
        <dbReference type="ChEBI" id="CHEBI:30413"/>
    </cofactor>
</comment>
<proteinExistence type="predicted"/>
<dbReference type="OrthoDB" id="5241249at2"/>
<evidence type="ECO:0000256" key="2">
    <source>
        <dbReference type="ARBA" id="ARBA00001971"/>
    </source>
</evidence>
<evidence type="ECO:0000256" key="9">
    <source>
        <dbReference type="ARBA" id="ARBA00023004"/>
    </source>
</evidence>
<dbReference type="FunFam" id="3.30.450.40:FF:000052">
    <property type="entry name" value="Oxygen sensor histidine kinase response regulator DevS/DosS"/>
    <property type="match status" value="1"/>
</dbReference>
<dbReference type="AlphaFoldDB" id="A0A1H9REC4"/>
<dbReference type="GO" id="GO:0019826">
    <property type="term" value="F:oxygen sensor activity"/>
    <property type="evidence" value="ECO:0007669"/>
    <property type="project" value="UniProtKB-ARBA"/>
</dbReference>
<dbReference type="SMART" id="SM00065">
    <property type="entry name" value="GAF"/>
    <property type="match status" value="2"/>
</dbReference>
<dbReference type="SUPFAM" id="SSF55781">
    <property type="entry name" value="GAF domain-like"/>
    <property type="match status" value="2"/>
</dbReference>
<dbReference type="Gene3D" id="1.20.5.1930">
    <property type="match status" value="1"/>
</dbReference>
<evidence type="ECO:0000256" key="10">
    <source>
        <dbReference type="ARBA" id="ARBA00023012"/>
    </source>
</evidence>
<sequence length="559" mass="59500">MTGSAESRSRSLLGGLRLDDLLDEMRERLAEIGSTRDKMQGLLDAVLAVGAGLELDSTLQRIVQAAVELVGARYGALGVLGHRDNLSQFVYVGIDPGTRAHMGHLPEGKGLLGLLIKDPRVIRLHDLSEHPSSVGFPPNHPPMHSFLGVPVRVRDEIFGNLYMTEKTDGADFTPDDEVVLEALAAAAGVAIENARLFERSRLRERWLEATAEINSQLLGGASAEDALQLIVHRSLELASATSVAVLLTDGVGQSIHPAAQAGIPLVEGTIDPAGTVLHEVLESGAPMLVEDLEGLFGQNGTELGACVVLPLRAGTAVTGLLVTVREKGVVPFGADLVPLLASLADQAVVALEFAENQRARRLVDVLEDRDRIARDLHDHVIQRLFATGMSLQGALAWVNHPEAKRRVQKAVNQLDQTVLEIRTSIFDLQAADDDAGLRRRLLDIVAELTEGAAVTPAVRMSGTIDNLVPDHIGEHAEAVVRELVSNALRHSRATELTLTVEAGDALVISMVDNGVGLPPSVARSGLLNLEQRAAGYGGSCTAANEPGGGARVTWQVPLE</sequence>
<evidence type="ECO:0000313" key="12">
    <source>
        <dbReference type="EMBL" id="SER71088.1"/>
    </source>
</evidence>
<keyword evidence="6" id="KW-0479">Metal-binding</keyword>
<keyword evidence="3" id="KW-0963">Cytoplasm</keyword>
<comment type="cofactor">
    <cofactor evidence="1">
        <name>Mg(2+)</name>
        <dbReference type="ChEBI" id="CHEBI:18420"/>
    </cofactor>
</comment>
<dbReference type="STRING" id="65499.SAMN04488000_11169"/>
<dbReference type="Gene3D" id="3.30.565.10">
    <property type="entry name" value="Histidine kinase-like ATPase, C-terminal domain"/>
    <property type="match status" value="1"/>
</dbReference>
<dbReference type="InterPro" id="IPR011712">
    <property type="entry name" value="Sig_transdc_His_kin_sub3_dim/P"/>
</dbReference>
<dbReference type="GO" id="GO:0016020">
    <property type="term" value="C:membrane"/>
    <property type="evidence" value="ECO:0007669"/>
    <property type="project" value="InterPro"/>
</dbReference>
<organism evidence="12 13">
    <name type="scientific">Lentzea albida</name>
    <dbReference type="NCBI Taxonomy" id="65499"/>
    <lineage>
        <taxon>Bacteria</taxon>
        <taxon>Bacillati</taxon>
        <taxon>Actinomycetota</taxon>
        <taxon>Actinomycetes</taxon>
        <taxon>Pseudonocardiales</taxon>
        <taxon>Pseudonocardiaceae</taxon>
        <taxon>Lentzea</taxon>
    </lineage>
</organism>
<evidence type="ECO:0000256" key="1">
    <source>
        <dbReference type="ARBA" id="ARBA00001946"/>
    </source>
</evidence>
<dbReference type="SUPFAM" id="SSF55874">
    <property type="entry name" value="ATPase domain of HSP90 chaperone/DNA topoisomerase II/histidine kinase"/>
    <property type="match status" value="1"/>
</dbReference>
<dbReference type="Gene3D" id="3.30.450.40">
    <property type="match status" value="2"/>
</dbReference>
<keyword evidence="7 12" id="KW-0418">Kinase</keyword>
<evidence type="ECO:0000259" key="11">
    <source>
        <dbReference type="SMART" id="SM00065"/>
    </source>
</evidence>
<dbReference type="GO" id="GO:0020037">
    <property type="term" value="F:heme binding"/>
    <property type="evidence" value="ECO:0007669"/>
    <property type="project" value="UniProtKB-ARBA"/>
</dbReference>
<dbReference type="GO" id="GO:0070025">
    <property type="term" value="F:carbon monoxide binding"/>
    <property type="evidence" value="ECO:0007669"/>
    <property type="project" value="UniProtKB-ARBA"/>
</dbReference>
<dbReference type="RefSeq" id="WP_089920455.1">
    <property type="nucleotide sequence ID" value="NZ_FOFV01000011.1"/>
</dbReference>
<dbReference type="Proteomes" id="UP000199503">
    <property type="component" value="Unassembled WGS sequence"/>
</dbReference>
<evidence type="ECO:0000256" key="5">
    <source>
        <dbReference type="ARBA" id="ARBA00022679"/>
    </source>
</evidence>
<keyword evidence="5" id="KW-0808">Transferase</keyword>
<dbReference type="GO" id="GO:0070483">
    <property type="term" value="P:detection of hypoxia"/>
    <property type="evidence" value="ECO:0007669"/>
    <property type="project" value="UniProtKB-ARBA"/>
</dbReference>
<keyword evidence="10" id="KW-0902">Two-component regulatory system</keyword>
<evidence type="ECO:0000256" key="6">
    <source>
        <dbReference type="ARBA" id="ARBA00022723"/>
    </source>
</evidence>
<dbReference type="InterPro" id="IPR050482">
    <property type="entry name" value="Sensor_HK_TwoCompSys"/>
</dbReference>
<name>A0A1H9REC4_9PSEU</name>
<dbReference type="Pfam" id="PF07730">
    <property type="entry name" value="HisKA_3"/>
    <property type="match status" value="1"/>
</dbReference>
<dbReference type="GO" id="GO:0070026">
    <property type="term" value="F:nitric oxide binding"/>
    <property type="evidence" value="ECO:0007669"/>
    <property type="project" value="UniProtKB-ARBA"/>
</dbReference>
<dbReference type="GO" id="GO:0005524">
    <property type="term" value="F:ATP binding"/>
    <property type="evidence" value="ECO:0007669"/>
    <property type="project" value="UniProtKB-ARBA"/>
</dbReference>
<keyword evidence="4" id="KW-0597">Phosphoprotein</keyword>
<dbReference type="Pfam" id="PF01590">
    <property type="entry name" value="GAF"/>
    <property type="match status" value="1"/>
</dbReference>
<dbReference type="InterPro" id="IPR003018">
    <property type="entry name" value="GAF"/>
</dbReference>
<dbReference type="GO" id="GO:0000287">
    <property type="term" value="F:magnesium ion binding"/>
    <property type="evidence" value="ECO:0007669"/>
    <property type="project" value="UniProtKB-ARBA"/>
</dbReference>
<reference evidence="13" key="1">
    <citation type="submission" date="2016-10" db="EMBL/GenBank/DDBJ databases">
        <authorList>
            <person name="Varghese N."/>
            <person name="Submissions S."/>
        </authorList>
    </citation>
    <scope>NUCLEOTIDE SEQUENCE [LARGE SCALE GENOMIC DNA]</scope>
    <source>
        <strain evidence="13">DSM 44437</strain>
    </source>
</reference>
<dbReference type="Pfam" id="PF13185">
    <property type="entry name" value="GAF_2"/>
    <property type="match status" value="1"/>
</dbReference>
<dbReference type="PANTHER" id="PTHR24421">
    <property type="entry name" value="NITRATE/NITRITE SENSOR PROTEIN NARX-RELATED"/>
    <property type="match status" value="1"/>
</dbReference>
<dbReference type="GO" id="GO:0019825">
    <property type="term" value="F:oxygen binding"/>
    <property type="evidence" value="ECO:0007669"/>
    <property type="project" value="UniProtKB-ARBA"/>
</dbReference>
<dbReference type="CDD" id="cd16917">
    <property type="entry name" value="HATPase_UhpB-NarQ-NarX-like"/>
    <property type="match status" value="1"/>
</dbReference>
<keyword evidence="8" id="KW-0460">Magnesium</keyword>
<evidence type="ECO:0000256" key="3">
    <source>
        <dbReference type="ARBA" id="ARBA00022490"/>
    </source>
</evidence>